<keyword evidence="4" id="KW-0482">Metalloprotease</keyword>
<dbReference type="InterPro" id="IPR036005">
    <property type="entry name" value="Creatinase/aminopeptidase-like"/>
</dbReference>
<evidence type="ECO:0000256" key="1">
    <source>
        <dbReference type="ARBA" id="ARBA00022670"/>
    </source>
</evidence>
<dbReference type="SUPFAM" id="SSF55920">
    <property type="entry name" value="Creatinase/aminopeptidase"/>
    <property type="match status" value="1"/>
</dbReference>
<evidence type="ECO:0000256" key="4">
    <source>
        <dbReference type="ARBA" id="ARBA00023049"/>
    </source>
</evidence>
<name>A0A147I366_9SPHN</name>
<dbReference type="PATRIC" id="fig|869719.3.peg.1432"/>
<evidence type="ECO:0000256" key="3">
    <source>
        <dbReference type="ARBA" id="ARBA00022801"/>
    </source>
</evidence>
<comment type="similarity">
    <text evidence="5">Belongs to the peptidase M24B family.</text>
</comment>
<reference evidence="8 9" key="1">
    <citation type="journal article" date="2016" name="Front. Microbiol.">
        <title>Genomic Resource of Rice Seed Associated Bacteria.</title>
        <authorList>
            <person name="Midha S."/>
            <person name="Bansal K."/>
            <person name="Sharma S."/>
            <person name="Kumar N."/>
            <person name="Patil P.P."/>
            <person name="Chaudhry V."/>
            <person name="Patil P.B."/>
        </authorList>
    </citation>
    <scope>NUCLEOTIDE SEQUENCE [LARGE SCALE GENOMIC DNA]</scope>
    <source>
        <strain evidence="8 9">NS334</strain>
    </source>
</reference>
<dbReference type="SUPFAM" id="SSF53092">
    <property type="entry name" value="Creatinase/prolidase N-terminal domain"/>
    <property type="match status" value="1"/>
</dbReference>
<dbReference type="InterPro" id="IPR050659">
    <property type="entry name" value="Peptidase_M24B"/>
</dbReference>
<dbReference type="GO" id="GO:0006508">
    <property type="term" value="P:proteolysis"/>
    <property type="evidence" value="ECO:0007669"/>
    <property type="project" value="UniProtKB-KW"/>
</dbReference>
<dbReference type="Gene3D" id="3.90.230.10">
    <property type="entry name" value="Creatinase/methionine aminopeptidase superfamily"/>
    <property type="match status" value="1"/>
</dbReference>
<sequence length="393" mass="41467">MTIGGSSAAAELAALRPWSARAPAITREERAARLERARALTAEQGADALLVQAGASLQYFTGVPWSPSERLVALLLPVTGTPKLVCPAFERGTLEAELTIAADLLLWEEDEDPVALVADALPAGATLALDPLLFFGWARRIAAAGLTTVDGAGAIDGCRMIKSPAELALLSEAKQMTLAVQAAASRILTPGIRESEVVRFIDDAHRALGGGPSTFCIVQFGQATAYPHGLPGDRALAEGDMVLVDTGCRVHGYHSDITRTYAFGPVADEVRAIWDIEHAAQAAAFAAVAPGVPCEAIDAAARDVLVREGLGPDYRLPGLPHRTGHGIGLSIHEPAYLVRGDTTPLAPGMCFSNEPMIVVPGRFGIRLEDHFHVTDAGAAWFTPPQPSIDRPFD</sequence>
<dbReference type="PROSITE" id="PS00491">
    <property type="entry name" value="PROLINE_PEPTIDASE"/>
    <property type="match status" value="1"/>
</dbReference>
<keyword evidence="3" id="KW-0378">Hydrolase</keyword>
<protein>
    <submittedName>
        <fullName evidence="8">X-Pro dipeptidase</fullName>
    </submittedName>
</protein>
<dbReference type="EMBL" id="LDTB01000026">
    <property type="protein sequence ID" value="KTT72423.1"/>
    <property type="molecule type" value="Genomic_DNA"/>
</dbReference>
<evidence type="ECO:0000313" key="9">
    <source>
        <dbReference type="Proteomes" id="UP000074310"/>
    </source>
</evidence>
<keyword evidence="2 5" id="KW-0479">Metal-binding</keyword>
<evidence type="ECO:0000259" key="6">
    <source>
        <dbReference type="Pfam" id="PF00557"/>
    </source>
</evidence>
<feature type="domain" description="Peptidase M24" evidence="6">
    <location>
        <begin position="170"/>
        <end position="375"/>
    </location>
</feature>
<proteinExistence type="inferred from homology"/>
<dbReference type="PANTHER" id="PTHR46112">
    <property type="entry name" value="AMINOPEPTIDASE"/>
    <property type="match status" value="1"/>
</dbReference>
<dbReference type="Gene3D" id="3.40.350.10">
    <property type="entry name" value="Creatinase/prolidase N-terminal domain"/>
    <property type="match status" value="1"/>
</dbReference>
<dbReference type="OrthoDB" id="9761809at2"/>
<evidence type="ECO:0000313" key="8">
    <source>
        <dbReference type="EMBL" id="KTT72423.1"/>
    </source>
</evidence>
<dbReference type="InterPro" id="IPR029149">
    <property type="entry name" value="Creatin/AminoP/Spt16_N"/>
</dbReference>
<dbReference type="GO" id="GO:0046872">
    <property type="term" value="F:metal ion binding"/>
    <property type="evidence" value="ECO:0007669"/>
    <property type="project" value="UniProtKB-KW"/>
</dbReference>
<feature type="domain" description="Creatinase N-terminal" evidence="7">
    <location>
        <begin position="33"/>
        <end position="161"/>
    </location>
</feature>
<dbReference type="InterPro" id="IPR001131">
    <property type="entry name" value="Peptidase_M24B_aminopep-P_CS"/>
</dbReference>
<dbReference type="AlphaFoldDB" id="A0A147I366"/>
<dbReference type="Proteomes" id="UP000074310">
    <property type="component" value="Unassembled WGS sequence"/>
</dbReference>
<keyword evidence="1" id="KW-0645">Protease</keyword>
<dbReference type="InterPro" id="IPR000994">
    <property type="entry name" value="Pept_M24"/>
</dbReference>
<evidence type="ECO:0000256" key="2">
    <source>
        <dbReference type="ARBA" id="ARBA00022723"/>
    </source>
</evidence>
<dbReference type="GO" id="GO:0008237">
    <property type="term" value="F:metallopeptidase activity"/>
    <property type="evidence" value="ECO:0007669"/>
    <property type="project" value="UniProtKB-KW"/>
</dbReference>
<dbReference type="RefSeq" id="WP_058755583.1">
    <property type="nucleotide sequence ID" value="NZ_LDTB01000026.1"/>
</dbReference>
<dbReference type="InterPro" id="IPR000587">
    <property type="entry name" value="Creatinase_N"/>
</dbReference>
<comment type="caution">
    <text evidence="8">The sequence shown here is derived from an EMBL/GenBank/DDBJ whole genome shotgun (WGS) entry which is preliminary data.</text>
</comment>
<evidence type="ECO:0000256" key="5">
    <source>
        <dbReference type="RuleBase" id="RU000590"/>
    </source>
</evidence>
<dbReference type="Pfam" id="PF00557">
    <property type="entry name" value="Peptidase_M24"/>
    <property type="match status" value="1"/>
</dbReference>
<dbReference type="Pfam" id="PF01321">
    <property type="entry name" value="Creatinase_N"/>
    <property type="match status" value="1"/>
</dbReference>
<organism evidence="8 9">
    <name type="scientific">Sphingomonas endophytica</name>
    <dbReference type="NCBI Taxonomy" id="869719"/>
    <lineage>
        <taxon>Bacteria</taxon>
        <taxon>Pseudomonadati</taxon>
        <taxon>Pseudomonadota</taxon>
        <taxon>Alphaproteobacteria</taxon>
        <taxon>Sphingomonadales</taxon>
        <taxon>Sphingomonadaceae</taxon>
        <taxon>Sphingomonas</taxon>
    </lineage>
</organism>
<gene>
    <name evidence="8" type="ORF">NS334_08710</name>
</gene>
<accession>A0A147I366</accession>
<dbReference type="PANTHER" id="PTHR46112:SF3">
    <property type="entry name" value="AMINOPEPTIDASE YPDF"/>
    <property type="match status" value="1"/>
</dbReference>
<keyword evidence="9" id="KW-1185">Reference proteome</keyword>
<evidence type="ECO:0000259" key="7">
    <source>
        <dbReference type="Pfam" id="PF01321"/>
    </source>
</evidence>